<organism evidence="1 2">
    <name type="scientific">Linum trigynum</name>
    <dbReference type="NCBI Taxonomy" id="586398"/>
    <lineage>
        <taxon>Eukaryota</taxon>
        <taxon>Viridiplantae</taxon>
        <taxon>Streptophyta</taxon>
        <taxon>Embryophyta</taxon>
        <taxon>Tracheophyta</taxon>
        <taxon>Spermatophyta</taxon>
        <taxon>Magnoliopsida</taxon>
        <taxon>eudicotyledons</taxon>
        <taxon>Gunneridae</taxon>
        <taxon>Pentapetalae</taxon>
        <taxon>rosids</taxon>
        <taxon>fabids</taxon>
        <taxon>Malpighiales</taxon>
        <taxon>Linaceae</taxon>
        <taxon>Linum</taxon>
    </lineage>
</organism>
<protein>
    <submittedName>
        <fullName evidence="1">Uncharacterized protein</fullName>
    </submittedName>
</protein>
<evidence type="ECO:0000313" key="1">
    <source>
        <dbReference type="EMBL" id="CAL1378509.1"/>
    </source>
</evidence>
<dbReference type="Proteomes" id="UP001497516">
    <property type="component" value="Chromosome 3"/>
</dbReference>
<name>A0AAV2DYE3_9ROSI</name>
<reference evidence="1 2" key="1">
    <citation type="submission" date="2024-04" db="EMBL/GenBank/DDBJ databases">
        <authorList>
            <person name="Fracassetti M."/>
        </authorList>
    </citation>
    <scope>NUCLEOTIDE SEQUENCE [LARGE SCALE GENOMIC DNA]</scope>
</reference>
<sequence>MLIRVRQGCQLVSKLTIRMLYRWARRGDVALLGMPRWGILPNRLVCFSCDSSKLWWRGSSETTNHSSHVTLPSCDKILSS</sequence>
<proteinExistence type="predicted"/>
<evidence type="ECO:0000313" key="2">
    <source>
        <dbReference type="Proteomes" id="UP001497516"/>
    </source>
</evidence>
<dbReference type="EMBL" id="OZ034816">
    <property type="protein sequence ID" value="CAL1378509.1"/>
    <property type="molecule type" value="Genomic_DNA"/>
</dbReference>
<gene>
    <name evidence="1" type="ORF">LTRI10_LOCUS20084</name>
</gene>
<accession>A0AAV2DYE3</accession>
<keyword evidence="2" id="KW-1185">Reference proteome</keyword>
<dbReference type="AlphaFoldDB" id="A0AAV2DYE3"/>